<dbReference type="AlphaFoldDB" id="A0AAJ6QPV0"/>
<gene>
    <name evidence="9" type="primary">LOC100901622</name>
</gene>
<evidence type="ECO:0000259" key="7">
    <source>
        <dbReference type="PROSITE" id="PS50076"/>
    </source>
</evidence>
<evidence type="ECO:0000256" key="3">
    <source>
        <dbReference type="ARBA" id="ARBA00022490"/>
    </source>
</evidence>
<dbReference type="SUPFAM" id="SSF54928">
    <property type="entry name" value="RNA-binding domain, RBD"/>
    <property type="match status" value="1"/>
</dbReference>
<dbReference type="InterPro" id="IPR036869">
    <property type="entry name" value="J_dom_sf"/>
</dbReference>
<dbReference type="PANTHER" id="PTHR44313">
    <property type="entry name" value="DNAJ HOMOLOG SUBFAMILY C MEMBER 17"/>
    <property type="match status" value="1"/>
</dbReference>
<evidence type="ECO:0000256" key="5">
    <source>
        <dbReference type="ARBA" id="ARBA00023186"/>
    </source>
</evidence>
<dbReference type="Gene3D" id="1.10.287.110">
    <property type="entry name" value="DnaJ domain"/>
    <property type="match status" value="1"/>
</dbReference>
<organism evidence="8 9">
    <name type="scientific">Galendromus occidentalis</name>
    <name type="common">western predatory mite</name>
    <dbReference type="NCBI Taxonomy" id="34638"/>
    <lineage>
        <taxon>Eukaryota</taxon>
        <taxon>Metazoa</taxon>
        <taxon>Ecdysozoa</taxon>
        <taxon>Arthropoda</taxon>
        <taxon>Chelicerata</taxon>
        <taxon>Arachnida</taxon>
        <taxon>Acari</taxon>
        <taxon>Parasitiformes</taxon>
        <taxon>Mesostigmata</taxon>
        <taxon>Gamasina</taxon>
        <taxon>Phytoseioidea</taxon>
        <taxon>Phytoseiidae</taxon>
        <taxon>Typhlodrominae</taxon>
        <taxon>Galendromus</taxon>
    </lineage>
</organism>
<evidence type="ECO:0000313" key="9">
    <source>
        <dbReference type="RefSeq" id="XP_003739951.1"/>
    </source>
</evidence>
<keyword evidence="6" id="KW-0539">Nucleus</keyword>
<evidence type="ECO:0000313" key="8">
    <source>
        <dbReference type="Proteomes" id="UP000694867"/>
    </source>
</evidence>
<evidence type="ECO:0000256" key="6">
    <source>
        <dbReference type="ARBA" id="ARBA00023242"/>
    </source>
</evidence>
<dbReference type="InterPro" id="IPR035979">
    <property type="entry name" value="RBD_domain_sf"/>
</dbReference>
<dbReference type="KEGG" id="goe:100901622"/>
<evidence type="ECO:0000256" key="1">
    <source>
        <dbReference type="ARBA" id="ARBA00004123"/>
    </source>
</evidence>
<keyword evidence="8" id="KW-1185">Reference proteome</keyword>
<sequence length="254" mass="29275">MAADKKKIDALMKTDLYGLLDLTSEASEKEIKSAYRKKALKCHPDKNPDDPKAAELFQNLTDALGVLTDAVIRGVYDKSLKAKESAAIRHRELDIKRRKLIDDLEARERRAAEGRQEVYRERQLQQEIERLREEGSRIVEEESRLLRERLARIISQVRQENHRETSQASNPIKIRWKRQLGTYKREDLERILGKYGRIMALVVSDKKPTAQVIFEDIKAAEAAVEKESGLPGNPLTLSWYKRSYLSGDLEHPAK</sequence>
<dbReference type="PROSITE" id="PS50076">
    <property type="entry name" value="DNAJ_2"/>
    <property type="match status" value="1"/>
</dbReference>
<dbReference type="CDD" id="cd12429">
    <property type="entry name" value="RRM_DNAJC17"/>
    <property type="match status" value="1"/>
</dbReference>
<dbReference type="PANTHER" id="PTHR44313:SF1">
    <property type="entry name" value="DNAJ HOMOLOG SUBFAMILY C MEMBER 17"/>
    <property type="match status" value="1"/>
</dbReference>
<dbReference type="GO" id="GO:0003723">
    <property type="term" value="F:RNA binding"/>
    <property type="evidence" value="ECO:0007669"/>
    <property type="project" value="UniProtKB-KW"/>
</dbReference>
<dbReference type="GO" id="GO:0005681">
    <property type="term" value="C:spliceosomal complex"/>
    <property type="evidence" value="ECO:0007669"/>
    <property type="project" value="TreeGrafter"/>
</dbReference>
<comment type="subcellular location">
    <subcellularLocation>
        <location evidence="2">Cytoplasm</location>
    </subcellularLocation>
    <subcellularLocation>
        <location evidence="1">Nucleus</location>
    </subcellularLocation>
</comment>
<dbReference type="InterPro" id="IPR001623">
    <property type="entry name" value="DnaJ_domain"/>
</dbReference>
<keyword evidence="4" id="KW-0694">RNA-binding</keyword>
<dbReference type="InterPro" id="IPR012677">
    <property type="entry name" value="Nucleotide-bd_a/b_plait_sf"/>
</dbReference>
<dbReference type="Proteomes" id="UP000694867">
    <property type="component" value="Unplaced"/>
</dbReference>
<dbReference type="InterPro" id="IPR000504">
    <property type="entry name" value="RRM_dom"/>
</dbReference>
<proteinExistence type="predicted"/>
<feature type="domain" description="J" evidence="7">
    <location>
        <begin position="15"/>
        <end position="80"/>
    </location>
</feature>
<dbReference type="GeneID" id="100901622"/>
<name>A0AAJ6QPV0_9ACAR</name>
<protein>
    <submittedName>
        <fullName evidence="9">DnaJ homolog subfamily C member 17</fullName>
    </submittedName>
</protein>
<dbReference type="InterPro" id="IPR034254">
    <property type="entry name" value="DNAJC17_RRM"/>
</dbReference>
<accession>A0AAJ6QPV0</accession>
<dbReference type="PRINTS" id="PR00625">
    <property type="entry name" value="JDOMAIN"/>
</dbReference>
<dbReference type="SUPFAM" id="SSF46565">
    <property type="entry name" value="Chaperone J-domain"/>
    <property type="match status" value="1"/>
</dbReference>
<dbReference type="SMART" id="SM00271">
    <property type="entry name" value="DnaJ"/>
    <property type="match status" value="1"/>
</dbReference>
<keyword evidence="5" id="KW-0143">Chaperone</keyword>
<dbReference type="InterPro" id="IPR052094">
    <property type="entry name" value="Pre-mRNA-splicing_ERAD"/>
</dbReference>
<dbReference type="Pfam" id="PF00076">
    <property type="entry name" value="RRM_1"/>
    <property type="match status" value="1"/>
</dbReference>
<dbReference type="RefSeq" id="XP_003739951.1">
    <property type="nucleotide sequence ID" value="XM_003739903.1"/>
</dbReference>
<dbReference type="GO" id="GO:0000390">
    <property type="term" value="P:spliceosomal complex disassembly"/>
    <property type="evidence" value="ECO:0007669"/>
    <property type="project" value="TreeGrafter"/>
</dbReference>
<dbReference type="GO" id="GO:0005737">
    <property type="term" value="C:cytoplasm"/>
    <property type="evidence" value="ECO:0007669"/>
    <property type="project" value="UniProtKB-SubCell"/>
</dbReference>
<dbReference type="CDD" id="cd06257">
    <property type="entry name" value="DnaJ"/>
    <property type="match status" value="1"/>
</dbReference>
<evidence type="ECO:0000256" key="4">
    <source>
        <dbReference type="ARBA" id="ARBA00022884"/>
    </source>
</evidence>
<dbReference type="Gene3D" id="3.30.70.330">
    <property type="match status" value="1"/>
</dbReference>
<reference evidence="9" key="1">
    <citation type="submission" date="2025-08" db="UniProtKB">
        <authorList>
            <consortium name="RefSeq"/>
        </authorList>
    </citation>
    <scope>IDENTIFICATION</scope>
</reference>
<evidence type="ECO:0000256" key="2">
    <source>
        <dbReference type="ARBA" id="ARBA00004496"/>
    </source>
</evidence>
<keyword evidence="3" id="KW-0963">Cytoplasm</keyword>
<dbReference type="Pfam" id="PF00226">
    <property type="entry name" value="DnaJ"/>
    <property type="match status" value="1"/>
</dbReference>